<sequence>MRHKPVAKLSRSIGMPLTDKAARYFENRPYPPGPHGRGRKTMSPYKERLREKQRLRFQYHISEKQLRRAFDEADRGTGRTGHLLIEDLETRLDAVVLRAGFAKTIYQARQFVSHRHIQVNGGRVDRPGFRVQPGDVITVTTRSRTMAPFRIVAETQPTGAPPPAYLDVDRGALLAVLSRRPSRPEIPVVCDEQLVVEYYAR</sequence>
<dbReference type="AlphaFoldDB" id="A0A0S4QF73"/>
<evidence type="ECO:0000256" key="6">
    <source>
        <dbReference type="ARBA" id="ARBA00035254"/>
    </source>
</evidence>
<dbReference type="Proteomes" id="UP000198802">
    <property type="component" value="Unassembled WGS sequence"/>
</dbReference>
<dbReference type="GO" id="GO:0019843">
    <property type="term" value="F:rRNA binding"/>
    <property type="evidence" value="ECO:0007669"/>
    <property type="project" value="UniProtKB-UniRule"/>
</dbReference>
<dbReference type="GO" id="GO:0042274">
    <property type="term" value="P:ribosomal small subunit biogenesis"/>
    <property type="evidence" value="ECO:0007669"/>
    <property type="project" value="TreeGrafter"/>
</dbReference>
<keyword evidence="3 7" id="KW-0694">RNA-binding</keyword>
<dbReference type="SMART" id="SM01390">
    <property type="entry name" value="Ribosomal_S4"/>
    <property type="match status" value="1"/>
</dbReference>
<reference evidence="12" key="1">
    <citation type="submission" date="2015-11" db="EMBL/GenBank/DDBJ databases">
        <authorList>
            <person name="Varghese N."/>
        </authorList>
    </citation>
    <scope>NUCLEOTIDE SEQUENCE [LARGE SCALE GENOMIC DNA]</scope>
    <source>
        <strain evidence="12">DSM 45899</strain>
    </source>
</reference>
<evidence type="ECO:0000259" key="10">
    <source>
        <dbReference type="SMART" id="SM01390"/>
    </source>
</evidence>
<dbReference type="SUPFAM" id="SSF55174">
    <property type="entry name" value="Alpha-L RNA-binding motif"/>
    <property type="match status" value="1"/>
</dbReference>
<dbReference type="InterPro" id="IPR036986">
    <property type="entry name" value="S4_RNA-bd_sf"/>
</dbReference>
<keyword evidence="5 7" id="KW-0687">Ribonucleoprotein</keyword>
<dbReference type="InterPro" id="IPR018079">
    <property type="entry name" value="Ribosomal_uS4_CS"/>
</dbReference>
<dbReference type="GO" id="GO:0006412">
    <property type="term" value="P:translation"/>
    <property type="evidence" value="ECO:0007669"/>
    <property type="project" value="UniProtKB-UniRule"/>
</dbReference>
<keyword evidence="2 7" id="KW-0699">rRNA-binding</keyword>
<feature type="domain" description="RNA-binding S4" evidence="9">
    <location>
        <begin position="90"/>
        <end position="151"/>
    </location>
</feature>
<evidence type="ECO:0000256" key="4">
    <source>
        <dbReference type="ARBA" id="ARBA00022980"/>
    </source>
</evidence>
<dbReference type="HAMAP" id="MF_01306_B">
    <property type="entry name" value="Ribosomal_uS4_B"/>
    <property type="match status" value="1"/>
</dbReference>
<dbReference type="GO" id="GO:0015935">
    <property type="term" value="C:small ribosomal subunit"/>
    <property type="evidence" value="ECO:0007669"/>
    <property type="project" value="InterPro"/>
</dbReference>
<dbReference type="RefSeq" id="WP_091271409.1">
    <property type="nucleotide sequence ID" value="NZ_FAOZ01000002.1"/>
</dbReference>
<evidence type="ECO:0000313" key="12">
    <source>
        <dbReference type="Proteomes" id="UP000198802"/>
    </source>
</evidence>
<evidence type="ECO:0000256" key="2">
    <source>
        <dbReference type="ARBA" id="ARBA00022730"/>
    </source>
</evidence>
<dbReference type="PROSITE" id="PS50889">
    <property type="entry name" value="S4"/>
    <property type="match status" value="1"/>
</dbReference>
<dbReference type="InterPro" id="IPR022801">
    <property type="entry name" value="Ribosomal_uS4"/>
</dbReference>
<dbReference type="Pfam" id="PF01479">
    <property type="entry name" value="S4"/>
    <property type="match status" value="1"/>
</dbReference>
<comment type="subunit">
    <text evidence="7">Part of the 30S ribosomal subunit. Contacts protein S5. The interaction surface between S4 and S5 is involved in control of translational fidelity.</text>
</comment>
<evidence type="ECO:0000256" key="3">
    <source>
        <dbReference type="ARBA" id="ARBA00022884"/>
    </source>
</evidence>
<feature type="domain" description="Small ribosomal subunit protein uS4 N-terminal" evidence="10">
    <location>
        <begin position="1"/>
        <end position="89"/>
    </location>
</feature>
<evidence type="ECO:0000256" key="8">
    <source>
        <dbReference type="RuleBase" id="RU003699"/>
    </source>
</evidence>
<accession>A0A0S4QF73</accession>
<evidence type="ECO:0000313" key="11">
    <source>
        <dbReference type="EMBL" id="CUU54131.1"/>
    </source>
</evidence>
<dbReference type="PANTHER" id="PTHR11831">
    <property type="entry name" value="30S 40S RIBOSOMAL PROTEIN"/>
    <property type="match status" value="1"/>
</dbReference>
<comment type="function">
    <text evidence="7">One of the primary rRNA binding proteins, it binds directly to 16S rRNA where it nucleates assembly of the body of the 30S subunit.</text>
</comment>
<dbReference type="InterPro" id="IPR005709">
    <property type="entry name" value="Ribosomal_uS4_bac-type"/>
</dbReference>
<dbReference type="CDD" id="cd00165">
    <property type="entry name" value="S4"/>
    <property type="match status" value="1"/>
</dbReference>
<comment type="function">
    <text evidence="7">With S5 and S12 plays an important role in translational accuracy.</text>
</comment>
<dbReference type="NCBIfam" id="TIGR01017">
    <property type="entry name" value="rpsD_bact"/>
    <property type="match status" value="1"/>
</dbReference>
<comment type="similarity">
    <text evidence="1 7 8">Belongs to the universal ribosomal protein uS4 family.</text>
</comment>
<gene>
    <name evidence="7" type="primary">rpsD</name>
    <name evidence="11" type="ORF">Ga0074812_102135</name>
</gene>
<evidence type="ECO:0000256" key="7">
    <source>
        <dbReference type="HAMAP-Rule" id="MF_01306"/>
    </source>
</evidence>
<evidence type="ECO:0000256" key="1">
    <source>
        <dbReference type="ARBA" id="ARBA00007465"/>
    </source>
</evidence>
<keyword evidence="12" id="KW-1185">Reference proteome</keyword>
<dbReference type="InterPro" id="IPR002942">
    <property type="entry name" value="S4_RNA-bd"/>
</dbReference>
<dbReference type="Gene3D" id="3.10.290.10">
    <property type="entry name" value="RNA-binding S4 domain"/>
    <property type="match status" value="1"/>
</dbReference>
<evidence type="ECO:0000259" key="9">
    <source>
        <dbReference type="SMART" id="SM00363"/>
    </source>
</evidence>
<dbReference type="FunFam" id="3.10.290.10:FF:000001">
    <property type="entry name" value="30S ribosomal protein S4"/>
    <property type="match status" value="1"/>
</dbReference>
<dbReference type="GO" id="GO:0003735">
    <property type="term" value="F:structural constituent of ribosome"/>
    <property type="evidence" value="ECO:0007669"/>
    <property type="project" value="InterPro"/>
</dbReference>
<keyword evidence="4 7" id="KW-0689">Ribosomal protein</keyword>
<dbReference type="Gene3D" id="1.10.1050.10">
    <property type="entry name" value="Ribosomal Protein S4 Delta 41, Chain A, domain 1"/>
    <property type="match status" value="1"/>
</dbReference>
<dbReference type="PROSITE" id="PS00632">
    <property type="entry name" value="RIBOSOMAL_S4"/>
    <property type="match status" value="1"/>
</dbReference>
<evidence type="ECO:0000256" key="5">
    <source>
        <dbReference type="ARBA" id="ARBA00023274"/>
    </source>
</evidence>
<organism evidence="11 12">
    <name type="scientific">Parafrankia irregularis</name>
    <dbReference type="NCBI Taxonomy" id="795642"/>
    <lineage>
        <taxon>Bacteria</taxon>
        <taxon>Bacillati</taxon>
        <taxon>Actinomycetota</taxon>
        <taxon>Actinomycetes</taxon>
        <taxon>Frankiales</taxon>
        <taxon>Frankiaceae</taxon>
        <taxon>Parafrankia</taxon>
    </lineage>
</organism>
<dbReference type="SMART" id="SM00363">
    <property type="entry name" value="S4"/>
    <property type="match status" value="1"/>
</dbReference>
<name>A0A0S4QF73_9ACTN</name>
<protein>
    <recommendedName>
        <fullName evidence="6 7">Small ribosomal subunit protein uS4</fullName>
    </recommendedName>
</protein>
<dbReference type="Pfam" id="PF00163">
    <property type="entry name" value="Ribosomal_S4"/>
    <property type="match status" value="1"/>
</dbReference>
<proteinExistence type="inferred from homology"/>
<dbReference type="PANTHER" id="PTHR11831:SF4">
    <property type="entry name" value="SMALL RIBOSOMAL SUBUNIT PROTEIN US4M"/>
    <property type="match status" value="1"/>
</dbReference>
<dbReference type="NCBIfam" id="NF003717">
    <property type="entry name" value="PRK05327.1"/>
    <property type="match status" value="1"/>
</dbReference>
<dbReference type="EMBL" id="FAOZ01000002">
    <property type="protein sequence ID" value="CUU54131.1"/>
    <property type="molecule type" value="Genomic_DNA"/>
</dbReference>
<dbReference type="InterPro" id="IPR001912">
    <property type="entry name" value="Ribosomal_uS4_N"/>
</dbReference>